<name>A0ABD7D8K9_9ACTN</name>
<keyword evidence="3" id="KW-0614">Plasmid</keyword>
<protein>
    <submittedName>
        <fullName evidence="3">DDE-type integrase/transposase/recombinase</fullName>
    </submittedName>
</protein>
<organism evidence="3 4">
    <name type="scientific">Streptomyces californicus</name>
    <dbReference type="NCBI Taxonomy" id="67351"/>
    <lineage>
        <taxon>Bacteria</taxon>
        <taxon>Bacillati</taxon>
        <taxon>Actinomycetota</taxon>
        <taxon>Actinomycetes</taxon>
        <taxon>Kitasatosporales</taxon>
        <taxon>Streptomycetaceae</taxon>
        <taxon>Streptomyces</taxon>
    </lineage>
</organism>
<feature type="compositionally biased region" description="Pro residues" evidence="1">
    <location>
        <begin position="615"/>
        <end position="624"/>
    </location>
</feature>
<dbReference type="RefSeq" id="WP_205030193.1">
    <property type="nucleotide sequence ID" value="NZ_CP070247.1"/>
</dbReference>
<evidence type="ECO:0000313" key="3">
    <source>
        <dbReference type="EMBL" id="QRV39179.1"/>
    </source>
</evidence>
<evidence type="ECO:0000313" key="4">
    <source>
        <dbReference type="Proteomes" id="UP000623926"/>
    </source>
</evidence>
<proteinExistence type="predicted"/>
<dbReference type="EMBL" id="CP070247">
    <property type="protein sequence ID" value="QRV39179.1"/>
    <property type="molecule type" value="Genomic_DNA"/>
</dbReference>
<gene>
    <name evidence="3" type="ORF">I6J42_34450</name>
</gene>
<sequence length="693" mass="76514">MDPPAEEGLMVDGGQVRRLEDLAEHDLARARIRQEHLLEVETGYRSGSRFWARPGEPRPVFDPARTTLTERRVAKVRELRELGMQESKQLGLESISERTLRRMAAQYAEHGLAGLADGRWVRGVSGHASVTPEVEEAIEAVHAESLHRSRMSMRSKERLIHQYVRERFPDRGVRVPHYTTLIKVWREWFGPGGGRQRYVRSAAAAAATWQSDAAVHVSRPGQVVVLDTTPLPVKVLDDVFAEPITVHLTIALDACTHSIVAFRLTPVAESSVEVAMLLRDVLLPLPMRPDWGPEVEWPYPGVPAALVAEVAGHPVAGLPFFAPETVTSDHGAVYKSHHFVQAAATLGIDLLPARAMRPPDKAACERAFGGIQSLLLELLLGYRGIDVADRGVDPEGDATWTLSDMEHLLATWMVKVWQNRRLDQYAPAWDPGGQHSPNTLFAAAAARDGICLEVPPPELYYELLPVHFVQIDARRGVKVGGLWYGARSPALEPHRGRRSGRGGRHAGKWAVHRDPRDCRQVFIELDGSWHELVWNGLPPGQEAPAFSDARVGDVLRQAARAGLKPRTDAELLPVLLGLVAAKTPVDAWPTQMTRQQKSERARELARARAAALDRPAPPPPPGPSPETSRALHRQATAAVEEDRRRRRMAAVPIPPTAPKLLAESLRAKNLFLLPDEPQETSREADTGRAGEPS</sequence>
<dbReference type="PROSITE" id="PS50994">
    <property type="entry name" value="INTEGRASE"/>
    <property type="match status" value="1"/>
</dbReference>
<feature type="domain" description="Integrase catalytic" evidence="2">
    <location>
        <begin position="216"/>
        <end position="445"/>
    </location>
</feature>
<dbReference type="InterPro" id="IPR012337">
    <property type="entry name" value="RNaseH-like_sf"/>
</dbReference>
<dbReference type="AlphaFoldDB" id="A0ABD7D8K9"/>
<dbReference type="SUPFAM" id="SSF53098">
    <property type="entry name" value="Ribonuclease H-like"/>
    <property type="match status" value="1"/>
</dbReference>
<evidence type="ECO:0000259" key="2">
    <source>
        <dbReference type="PROSITE" id="PS50994"/>
    </source>
</evidence>
<reference evidence="3 4" key="1">
    <citation type="submission" date="2021-02" db="EMBL/GenBank/DDBJ databases">
        <title>FDA dAtabase for Regulatory Grade micrObial Sequences (FDA-ARGOS): Supporting development and validation of Infectious Disease Dx tests.</title>
        <authorList>
            <person name="Sproer C."/>
            <person name="Gronow S."/>
            <person name="Severitt S."/>
            <person name="Schroder I."/>
            <person name="Tallon L."/>
            <person name="Sadzewicz L."/>
            <person name="Zhao X."/>
            <person name="Boylan J."/>
            <person name="Ott S."/>
            <person name="Bowen H."/>
            <person name="Vavikolanu K."/>
            <person name="Mehta A."/>
            <person name="Aluvathingal J."/>
            <person name="Nadendla S."/>
            <person name="Lowell S."/>
            <person name="Myers T."/>
            <person name="Yan Y."/>
            <person name="Sichtig H."/>
        </authorList>
    </citation>
    <scope>NUCLEOTIDE SEQUENCE [LARGE SCALE GENOMIC DNA]</scope>
    <source>
        <strain evidence="3 4">FDAARGOS_1212</strain>
        <plasmid evidence="3 4">unnamed3</plasmid>
    </source>
</reference>
<feature type="region of interest" description="Disordered" evidence="1">
    <location>
        <begin position="589"/>
        <end position="659"/>
    </location>
</feature>
<dbReference type="InterPro" id="IPR036397">
    <property type="entry name" value="RNaseH_sf"/>
</dbReference>
<dbReference type="InterPro" id="IPR001584">
    <property type="entry name" value="Integrase_cat-core"/>
</dbReference>
<feature type="region of interest" description="Disordered" evidence="1">
    <location>
        <begin position="671"/>
        <end position="693"/>
    </location>
</feature>
<accession>A0ABD7D8K9</accession>
<dbReference type="Proteomes" id="UP000623926">
    <property type="component" value="Plasmid unnamed3"/>
</dbReference>
<dbReference type="Gene3D" id="3.30.420.10">
    <property type="entry name" value="Ribonuclease H-like superfamily/Ribonuclease H"/>
    <property type="match status" value="1"/>
</dbReference>
<feature type="compositionally biased region" description="Basic and acidic residues" evidence="1">
    <location>
        <begin position="679"/>
        <end position="693"/>
    </location>
</feature>
<evidence type="ECO:0000256" key="1">
    <source>
        <dbReference type="SAM" id="MobiDB-lite"/>
    </source>
</evidence>
<geneLocation type="plasmid" evidence="3 4">
    <name>unnamed3</name>
</geneLocation>
<feature type="compositionally biased region" description="Basic and acidic residues" evidence="1">
    <location>
        <begin position="596"/>
        <end position="606"/>
    </location>
</feature>